<dbReference type="AlphaFoldDB" id="A0A1L7RME0"/>
<name>A0A1L7RME0_9ACTO</name>
<organism evidence="2">
    <name type="scientific">Actinomyces succiniciruminis</name>
    <dbReference type="NCBI Taxonomy" id="1522002"/>
    <lineage>
        <taxon>Bacteria</taxon>
        <taxon>Bacillati</taxon>
        <taxon>Actinomycetota</taxon>
        <taxon>Actinomycetes</taxon>
        <taxon>Actinomycetales</taxon>
        <taxon>Actinomycetaceae</taxon>
        <taxon>Actinomyces</taxon>
    </lineage>
</organism>
<dbReference type="GO" id="GO:0015562">
    <property type="term" value="F:efflux transmembrane transporter activity"/>
    <property type="evidence" value="ECO:0007669"/>
    <property type="project" value="TreeGrafter"/>
</dbReference>
<accession>A0A1L7RME0</accession>
<reference evidence="2" key="1">
    <citation type="submission" date="2014-07" db="EMBL/GenBank/DDBJ databases">
        <authorList>
            <person name="Zhang J.E."/>
            <person name="Yang H."/>
            <person name="Guo J."/>
            <person name="Deng Z."/>
            <person name="Luo H."/>
            <person name="Luo M."/>
            <person name="Zhao B."/>
        </authorList>
    </citation>
    <scope>NUCLEOTIDE SEQUENCE</scope>
    <source>
        <strain evidence="2">AM4</strain>
    </source>
</reference>
<dbReference type="Pfam" id="PF25967">
    <property type="entry name" value="RND-MFP_C"/>
    <property type="match status" value="1"/>
</dbReference>
<protein>
    <submittedName>
        <fullName evidence="2">Biotin-requiring enzyme</fullName>
    </submittedName>
</protein>
<dbReference type="EMBL" id="LK995485">
    <property type="protein sequence ID" value="CED90802.1"/>
    <property type="molecule type" value="Genomic_DNA"/>
</dbReference>
<feature type="domain" description="Multidrug resistance protein MdtA-like C-terminal permuted SH3" evidence="1">
    <location>
        <begin position="262"/>
        <end position="317"/>
    </location>
</feature>
<dbReference type="InterPro" id="IPR058627">
    <property type="entry name" value="MdtA-like_C"/>
</dbReference>
<gene>
    <name evidence="2" type="ORF">AAM4_0970</name>
</gene>
<sequence>MKRYVMPTIKLLIGVVIAVALVKIAFFPDSDSGTTANISPGIDATTQTTVVTTGDIANTVDVSGQIVEDAAVEAQATLNGVVDSFAVSKGATVTQGEPLVYLKQVEPQEPIISTDEDGNPVETPVEDKLTWSTVYAPAAGVVSFNVIKDQETSVGMVVATVSPGTYSAKGTITADQQYRLTNAPSSATLTVDGGPAPFECTGLTIGTRETTSTTTSETGEVTTTTGDGTTVEVRCAVPSDQQVFPGLSVTIGVDAGSATDTLIVPVTAVEGSVTKGNVWVVTDPEDPDAAEEREVALGITDGENIQVTDGLAEGDEILLFVPNKDTVRTGEPNTCEPDGSVCYDENGEELL</sequence>
<evidence type="ECO:0000313" key="2">
    <source>
        <dbReference type="EMBL" id="CED90802.1"/>
    </source>
</evidence>
<dbReference type="GO" id="GO:1990281">
    <property type="term" value="C:efflux pump complex"/>
    <property type="evidence" value="ECO:0007669"/>
    <property type="project" value="TreeGrafter"/>
</dbReference>
<dbReference type="Gene3D" id="2.40.420.20">
    <property type="match status" value="1"/>
</dbReference>
<evidence type="ECO:0000259" key="1">
    <source>
        <dbReference type="Pfam" id="PF25967"/>
    </source>
</evidence>
<dbReference type="PANTHER" id="PTHR30469">
    <property type="entry name" value="MULTIDRUG RESISTANCE PROTEIN MDTA"/>
    <property type="match status" value="1"/>
</dbReference>
<proteinExistence type="predicted"/>